<feature type="domain" description="RCC1-like" evidence="4">
    <location>
        <begin position="34"/>
        <end position="413"/>
    </location>
</feature>
<dbReference type="Gene3D" id="2.130.10.30">
    <property type="entry name" value="Regulator of chromosome condensation 1/beta-lactamase-inhibitor protein II"/>
    <property type="match status" value="2"/>
</dbReference>
<evidence type="ECO:0000256" key="3">
    <source>
        <dbReference type="SAM" id="MobiDB-lite"/>
    </source>
</evidence>
<dbReference type="PRINTS" id="PR00633">
    <property type="entry name" value="RCCNDNSATION"/>
</dbReference>
<evidence type="ECO:0000313" key="5">
    <source>
        <dbReference type="EMBL" id="JAT48822.1"/>
    </source>
</evidence>
<feature type="region of interest" description="Disordered" evidence="3">
    <location>
        <begin position="1"/>
        <end position="29"/>
    </location>
</feature>
<dbReference type="SUPFAM" id="SSF50985">
    <property type="entry name" value="RCC1/BLIP-II"/>
    <property type="match status" value="1"/>
</dbReference>
<feature type="repeat" description="RCC1" evidence="2">
    <location>
        <begin position="249"/>
        <end position="291"/>
    </location>
</feature>
<dbReference type="PROSITE" id="PS00626">
    <property type="entry name" value="RCC1_2"/>
    <property type="match status" value="1"/>
</dbReference>
<dbReference type="Pfam" id="PF25390">
    <property type="entry name" value="WD40_RLD"/>
    <property type="match status" value="1"/>
</dbReference>
<evidence type="ECO:0000259" key="4">
    <source>
        <dbReference type="Pfam" id="PF25390"/>
    </source>
</evidence>
<dbReference type="InterPro" id="IPR058923">
    <property type="entry name" value="RCC1-like_dom"/>
</dbReference>
<sequence>MEGGGSASGAAPGKVEREEAAGGGGDEEEAAGCRVWGWGAGSDGQLGIGSADDQLSPRPVQLLSSSTFAVSHIACGGAHAIALTGDGSVLTWGRGTCGQLGHGELGNCSEPKTVEFLKCFKICHVSAGWNHSGFVTDTGDLFTCGDGSFGQLGHGDCQSCFSPKEVTFFGSMHVMQIACGLRHSLALIKGPSRDIVFGFGSGKHGQLGPSADGIKRLFNLPKAVCHFENDTVATISANGDQSAALTADGQLYTWGRGFNGKLIGCVPRIVSSLKFSQVALGWNHALALTEHGEVCMIGGYRHGLLSCSQQVRLEQHRESSPSTSIDESSAVTVQQRVQYLEGKSVVHIAAGAEHSAIVTEDGAIMTWGWGEHGQLGLGNTLDQTIPQVVNICETGSSVHTRFRIFCGSGFTFALIVHGC</sequence>
<dbReference type="InterPro" id="IPR009091">
    <property type="entry name" value="RCC1/BLIP-II"/>
</dbReference>
<evidence type="ECO:0000256" key="2">
    <source>
        <dbReference type="PROSITE-ProRule" id="PRU00235"/>
    </source>
</evidence>
<proteinExistence type="predicted"/>
<dbReference type="PANTHER" id="PTHR22872">
    <property type="entry name" value="BTK-BINDING PROTEIN-RELATED"/>
    <property type="match status" value="1"/>
</dbReference>
<dbReference type="InterPro" id="IPR000408">
    <property type="entry name" value="Reg_chr_condens"/>
</dbReference>
<feature type="repeat" description="RCC1" evidence="2">
    <location>
        <begin position="87"/>
        <end position="138"/>
    </location>
</feature>
<organism evidence="5">
    <name type="scientific">Anthurium amnicola</name>
    <dbReference type="NCBI Taxonomy" id="1678845"/>
    <lineage>
        <taxon>Eukaryota</taxon>
        <taxon>Viridiplantae</taxon>
        <taxon>Streptophyta</taxon>
        <taxon>Embryophyta</taxon>
        <taxon>Tracheophyta</taxon>
        <taxon>Spermatophyta</taxon>
        <taxon>Magnoliopsida</taxon>
        <taxon>Liliopsida</taxon>
        <taxon>Araceae</taxon>
        <taxon>Pothoideae</taxon>
        <taxon>Potheae</taxon>
        <taxon>Anthurium</taxon>
    </lineage>
</organism>
<feature type="repeat" description="RCC1" evidence="2">
    <location>
        <begin position="194"/>
        <end position="248"/>
    </location>
</feature>
<gene>
    <name evidence="5" type="primary">Herc2_2</name>
    <name evidence="5" type="ORF">g.57458</name>
</gene>
<dbReference type="PROSITE" id="PS50012">
    <property type="entry name" value="RCC1_3"/>
    <property type="match status" value="6"/>
</dbReference>
<feature type="repeat" description="RCC1" evidence="2">
    <location>
        <begin position="362"/>
        <end position="417"/>
    </location>
</feature>
<protein>
    <submittedName>
        <fullName evidence="5">E3 ubiquitin-protein ligase HERC2</fullName>
    </submittedName>
</protein>
<keyword evidence="1" id="KW-0677">Repeat</keyword>
<feature type="repeat" description="RCC1" evidence="2">
    <location>
        <begin position="33"/>
        <end position="86"/>
    </location>
</feature>
<reference evidence="5" key="1">
    <citation type="submission" date="2015-07" db="EMBL/GenBank/DDBJ databases">
        <title>Transcriptome Assembly of Anthurium amnicola.</title>
        <authorList>
            <person name="Suzuki J."/>
        </authorList>
    </citation>
    <scope>NUCLEOTIDE SEQUENCE</scope>
</reference>
<dbReference type="InterPro" id="IPR051625">
    <property type="entry name" value="Signaling_Regulatory_Domain"/>
</dbReference>
<feature type="repeat" description="RCC1" evidence="2">
    <location>
        <begin position="139"/>
        <end position="190"/>
    </location>
</feature>
<accession>A0A1D1Y2G2</accession>
<evidence type="ECO:0000256" key="1">
    <source>
        <dbReference type="ARBA" id="ARBA00022737"/>
    </source>
</evidence>
<dbReference type="AlphaFoldDB" id="A0A1D1Y2G2"/>
<dbReference type="EMBL" id="GDJX01019114">
    <property type="protein sequence ID" value="JAT48822.1"/>
    <property type="molecule type" value="Transcribed_RNA"/>
</dbReference>
<name>A0A1D1Y2G2_9ARAE</name>